<evidence type="ECO:0000256" key="5">
    <source>
        <dbReference type="ARBA" id="ARBA00023136"/>
    </source>
</evidence>
<evidence type="ECO:0000313" key="7">
    <source>
        <dbReference type="EMBL" id="MBN2963328.1"/>
    </source>
</evidence>
<evidence type="ECO:0000256" key="1">
    <source>
        <dbReference type="ARBA" id="ARBA00004651"/>
    </source>
</evidence>
<dbReference type="PANTHER" id="PTHR30086">
    <property type="entry name" value="ARGININE EXPORTER PROTEIN ARGO"/>
    <property type="match status" value="1"/>
</dbReference>
<keyword evidence="2" id="KW-1003">Cell membrane</keyword>
<protein>
    <submittedName>
        <fullName evidence="7">LysE family translocator</fullName>
    </submittedName>
</protein>
<proteinExistence type="predicted"/>
<feature type="transmembrane region" description="Helical" evidence="6">
    <location>
        <begin position="177"/>
        <end position="198"/>
    </location>
</feature>
<evidence type="ECO:0000313" key="8">
    <source>
        <dbReference type="Proteomes" id="UP000703590"/>
    </source>
</evidence>
<sequence>MEFFLVAWAHFLALLSPGPDFFLIIQTALRLPLRYAFGVCLGIALGNGVYIALALSSAALLTQHETFFVVVRSLGGVYLCYIGWHLLRAPKVRESASKALHVKAWGKHVALGFGSAVLNPKNALFYWVLFGAMVSPDTGMQMRLWYGVWMVAVVLGWDMVVALLAGNRHTKARLYGAIGWIQKGSGVVLGLFGLGLLVGL</sequence>
<comment type="caution">
    <text evidence="7">The sequence shown here is derived from an EMBL/GenBank/DDBJ whole genome shotgun (WGS) entry which is preliminary data.</text>
</comment>
<dbReference type="EMBL" id="JAFHKK010000001">
    <property type="protein sequence ID" value="MBN2963328.1"/>
    <property type="molecule type" value="Genomic_DNA"/>
</dbReference>
<feature type="transmembrane region" description="Helical" evidence="6">
    <location>
        <begin position="108"/>
        <end position="132"/>
    </location>
</feature>
<reference evidence="7 8" key="3">
    <citation type="submission" date="2021-02" db="EMBL/GenBank/DDBJ databases">
        <authorList>
            <person name="Merkel A.Y."/>
        </authorList>
    </citation>
    <scope>NUCLEOTIDE SEQUENCE [LARGE SCALE GENOMIC DNA]</scope>
    <source>
        <strain evidence="7 8">T05b</strain>
    </source>
</reference>
<dbReference type="Proteomes" id="UP000703590">
    <property type="component" value="Unassembled WGS sequence"/>
</dbReference>
<reference evidence="8" key="1">
    <citation type="submission" date="2021-02" db="EMBL/GenBank/DDBJ databases">
        <title>Sulfurospirillum tamanensis sp. nov.</title>
        <authorList>
            <person name="Merkel A.Y."/>
        </authorList>
    </citation>
    <scope>NUCLEOTIDE SEQUENCE [LARGE SCALE GENOMIC DNA]</scope>
    <source>
        <strain evidence="8">T05b</strain>
    </source>
</reference>
<feature type="transmembrane region" description="Helical" evidence="6">
    <location>
        <begin position="6"/>
        <end position="25"/>
    </location>
</feature>
<feature type="transmembrane region" description="Helical" evidence="6">
    <location>
        <begin position="144"/>
        <end position="165"/>
    </location>
</feature>
<name>A0ABS2WP01_9BACT</name>
<keyword evidence="5 6" id="KW-0472">Membrane</keyword>
<keyword evidence="4 6" id="KW-1133">Transmembrane helix</keyword>
<evidence type="ECO:0000256" key="2">
    <source>
        <dbReference type="ARBA" id="ARBA00022475"/>
    </source>
</evidence>
<keyword evidence="3 6" id="KW-0812">Transmembrane</keyword>
<dbReference type="Pfam" id="PF01810">
    <property type="entry name" value="LysE"/>
    <property type="match status" value="1"/>
</dbReference>
<dbReference type="PANTHER" id="PTHR30086:SF17">
    <property type="entry name" value="LYSE FAMILY TRANSLOCATOR"/>
    <property type="match status" value="1"/>
</dbReference>
<comment type="subcellular location">
    <subcellularLocation>
        <location evidence="1">Cell membrane</location>
        <topology evidence="1">Multi-pass membrane protein</topology>
    </subcellularLocation>
</comment>
<accession>A0ABS2WP01</accession>
<evidence type="ECO:0000256" key="3">
    <source>
        <dbReference type="ARBA" id="ARBA00022692"/>
    </source>
</evidence>
<feature type="transmembrane region" description="Helical" evidence="6">
    <location>
        <begin position="67"/>
        <end position="87"/>
    </location>
</feature>
<evidence type="ECO:0000256" key="4">
    <source>
        <dbReference type="ARBA" id="ARBA00022989"/>
    </source>
</evidence>
<keyword evidence="8" id="KW-1185">Reference proteome</keyword>
<organism evidence="7 8">
    <name type="scientific">Sulfurospirillum tamanense</name>
    <dbReference type="NCBI Taxonomy" id="2813362"/>
    <lineage>
        <taxon>Bacteria</taxon>
        <taxon>Pseudomonadati</taxon>
        <taxon>Campylobacterota</taxon>
        <taxon>Epsilonproteobacteria</taxon>
        <taxon>Campylobacterales</taxon>
        <taxon>Sulfurospirillaceae</taxon>
        <taxon>Sulfurospirillum</taxon>
    </lineage>
</organism>
<gene>
    <name evidence="7" type="ORF">JWV37_00915</name>
</gene>
<dbReference type="InterPro" id="IPR001123">
    <property type="entry name" value="LeuE-type"/>
</dbReference>
<reference evidence="7 8" key="2">
    <citation type="submission" date="2021-02" db="EMBL/GenBank/DDBJ databases">
        <title>Sulfurospirillum tamanensis sp. nov.</title>
        <authorList>
            <person name="Frolova A."/>
            <person name="Merkel A."/>
            <person name="Slobodkin A."/>
        </authorList>
    </citation>
    <scope>NUCLEOTIDE SEQUENCE [LARGE SCALE GENOMIC DNA]</scope>
    <source>
        <strain evidence="7 8">T05b</strain>
    </source>
</reference>
<feature type="transmembrane region" description="Helical" evidence="6">
    <location>
        <begin position="37"/>
        <end position="61"/>
    </location>
</feature>
<dbReference type="RefSeq" id="WP_205457760.1">
    <property type="nucleotide sequence ID" value="NZ_JAFHKK010000001.1"/>
</dbReference>
<evidence type="ECO:0000256" key="6">
    <source>
        <dbReference type="SAM" id="Phobius"/>
    </source>
</evidence>